<organism evidence="1 2">
    <name type="scientific">Algoriphagus boritolerans DSM 17298 = JCM 18970</name>
    <dbReference type="NCBI Taxonomy" id="1120964"/>
    <lineage>
        <taxon>Bacteria</taxon>
        <taxon>Pseudomonadati</taxon>
        <taxon>Bacteroidota</taxon>
        <taxon>Cytophagia</taxon>
        <taxon>Cytophagales</taxon>
        <taxon>Cyclobacteriaceae</taxon>
        <taxon>Algoriphagus</taxon>
    </lineage>
</organism>
<dbReference type="Proteomes" id="UP000236736">
    <property type="component" value="Unassembled WGS sequence"/>
</dbReference>
<keyword evidence="2" id="KW-1185">Reference proteome</keyword>
<gene>
    <name evidence="1" type="ORF">SAMN03080598_02357</name>
</gene>
<dbReference type="EMBL" id="FNVR01000012">
    <property type="protein sequence ID" value="SEG06820.1"/>
    <property type="molecule type" value="Genomic_DNA"/>
</dbReference>
<sequence length="88" mass="9699">MVRKGIKLTFIKMKLTKFSKGIITLMFAGMFFIPTKADAKMFGQECETVISGGGSSCVTTTTICKQRFFWINVGTTVADVQISDCPMN</sequence>
<protein>
    <submittedName>
        <fullName evidence="1">Uncharacterized protein</fullName>
    </submittedName>
</protein>
<proteinExistence type="predicted"/>
<evidence type="ECO:0000313" key="2">
    <source>
        <dbReference type="Proteomes" id="UP000236736"/>
    </source>
</evidence>
<dbReference type="AlphaFoldDB" id="A0A1H5X609"/>
<evidence type="ECO:0000313" key="1">
    <source>
        <dbReference type="EMBL" id="SEG06820.1"/>
    </source>
</evidence>
<reference evidence="2" key="1">
    <citation type="submission" date="2016-10" db="EMBL/GenBank/DDBJ databases">
        <authorList>
            <person name="Varghese N."/>
            <person name="Submissions S."/>
        </authorList>
    </citation>
    <scope>NUCLEOTIDE SEQUENCE [LARGE SCALE GENOMIC DNA]</scope>
    <source>
        <strain evidence="2">DSM 17298</strain>
    </source>
</reference>
<name>A0A1H5X609_9BACT</name>
<accession>A0A1H5X609</accession>